<accession>A0AAV6VL30</accession>
<dbReference type="PROSITE" id="PS51257">
    <property type="entry name" value="PROKAR_LIPOPROTEIN"/>
    <property type="match status" value="1"/>
</dbReference>
<dbReference type="GO" id="GO:0005886">
    <property type="term" value="C:plasma membrane"/>
    <property type="evidence" value="ECO:0007669"/>
    <property type="project" value="TreeGrafter"/>
</dbReference>
<dbReference type="GO" id="GO:0006816">
    <property type="term" value="P:calcium ion transport"/>
    <property type="evidence" value="ECO:0007669"/>
    <property type="project" value="TreeGrafter"/>
</dbReference>
<gene>
    <name evidence="8" type="ORF">JTE90_007255</name>
</gene>
<feature type="domain" description="PKD/REJ-like" evidence="7">
    <location>
        <begin position="984"/>
        <end position="1409"/>
    </location>
</feature>
<dbReference type="EMBL" id="JAFNEN010000054">
    <property type="protein sequence ID" value="KAG8197517.1"/>
    <property type="molecule type" value="Genomic_DNA"/>
</dbReference>
<keyword evidence="6" id="KW-0732">Signal</keyword>
<sequence length="1732" mass="194297">MTTKFNLVVCIFIFVSILSCVENQKCIKLNHDSEEFRISAGAYEVEDSMEPDDCQALCKEGNYSYAAIMARKFCLCSDTNYDYPELEDERCCSNSPVDCGDDPDMVLGMQVEEHPDIELQLTTQLIDQGVGDLRKTVVKYMVSMKLNVEAELHLLYDNEAIKDADTFIGPEIEIAFQFTNAALPGHHVAKALAVDTATGMISSFDEQEFFIPDSEVSLDLECPNKVETDNMAFCNVTVYRGTDLEIEVQFADADPQIFEVSDAAVHPIGLPIPQVPPPSAISGLPSEVVHLSTGDLPFSILVGLEYQASTPGKFEVQILVPKCQEDSSFCGSCRSSCPERSMLTCEEGTEALCSLKKSCAAVKDPPSCTETSRDDTSKLEVVKSIEVTVEPPAGYIFHKLPKDDQVQLEPGFVIALKSITTPVVMFVGISDVEKDSGYEDTDAEGKTLGLRHLIRPVVVEPYNLSFSHNFTKSGKYKVKAVLTSIQDDEDIESIDPLIMKSIDPLIMRRKRQAPKTVLKDEKEVFIQVKTVLSGLQLQEPPSCVYMGEMAVLEATLEKGDAFTFKWMADTFEERGYTYEDSAPFSVTENYTCGSEGNFTVNIEATDGIYTENATVSFCCRNHISRNWKLHTDSPQIVPPGDITMRFEYTGNITYFPKEAFANIDFGDGNMEKDIVIADYSSAVLKDHTYTVDGILNLTVEVYNSFEFELFTTEVRLFEKLGNLKVVVNYALKEDKDLKDGHGPEKTDVPLNAIVHFNCNISGAVENYTMELENDKKSQAHPNTVFLHEFPTVGVYQATFLAMNLLEESNTETMTVRVMTETVGLRLEASPTSIAPHEEVSFNIEFESMDPFTCLVFDAADGDVLEAFGNEDTCEEMVKEEFKYNPRDSKRKRREAQDVMWIDDTHISLKYIYHSGGTFHPIAKAFNTIFQTNATAEVEVTFPPSNIWIENNSTNIRRPMRYFTEETFRIETTAQLFDHPSRTYFMSWKIDKIDKSDSVIESVDVTPIRSSNCSALRILERFLEVGLYKVQYFIDIYGNDTLEETATCFTYLEIMSSSLRPMIIKGGASYILRGYGQMVYLEAEKYSVDPDNPKEKGFKMEWTCKSFEPSEFLAGGEVYDDRVSLSSSSVTQHHTASAKSSSDCFKKPQKLKGNNLSFNTQDLINSKILYEIEVTVSKDSRKESAKIYLDVITDIPPGIIVMCDKPVACRVTNEGFIVNPSSFLSLRAECVTECGKGDIAYVWEIYGVDEDSRDEVILKDWKDFAIEDEDRFGVNKTFFESHQDYQSFHIHVTGIDGDRPKGSAKLYITVNKPPKPGICKLSPNTGVATVSLFSMEFSGWSDPEKKPLTDYSIYKVYKGTKFHIHYGVKTSTEFILPPGESQIFCEVQDELGATTTLFVDTVVATMPDNETLEEWKSSVNTGFFVVEGKMAILAQAVASEAFVDQIRREMDYVPISAEVNRIWGEYLEMEGIDSSFYTKEAREEIEAEVRDKRSGGKEESAQKNFEMLQSMEVLPFEVITDSEVYGVAVSALAESRPLNKGSKHILIELIEEMAESSLAIEVPHPEERTMANMLLANSMNSLSKSISEEMIGGNFLDSELEEVYDMLSYNITQPNFFSLYVEGSRWEVEERVHNKKVEGMKNETQAEVYSEVELMKNVSNRMKMSIAEDIMVGENPFIIDTTSGFQLEVEKRHANELSGETLQKEGTSVTLPNACTLLGQDEDCDPSASIGLV</sequence>
<keyword evidence="3" id="KW-0677">Repeat</keyword>
<comment type="caution">
    <text evidence="8">The sequence shown here is derived from an EMBL/GenBank/DDBJ whole genome shotgun (WGS) entry which is preliminary data.</text>
</comment>
<dbReference type="PANTHER" id="PTHR46730">
    <property type="entry name" value="POLYCYSTIN-1"/>
    <property type="match status" value="1"/>
</dbReference>
<dbReference type="PANTHER" id="PTHR46730:SF1">
    <property type="entry name" value="PLAT DOMAIN-CONTAINING PROTEIN"/>
    <property type="match status" value="1"/>
</dbReference>
<dbReference type="Pfam" id="PF02010">
    <property type="entry name" value="REJ"/>
    <property type="match status" value="1"/>
</dbReference>
<evidence type="ECO:0000313" key="8">
    <source>
        <dbReference type="EMBL" id="KAG8197517.1"/>
    </source>
</evidence>
<evidence type="ECO:0000256" key="5">
    <source>
        <dbReference type="ARBA" id="ARBA00023136"/>
    </source>
</evidence>
<feature type="signal peptide" evidence="6">
    <location>
        <begin position="1"/>
        <end position="23"/>
    </location>
</feature>
<keyword evidence="2" id="KW-0812">Transmembrane</keyword>
<dbReference type="InterPro" id="IPR002859">
    <property type="entry name" value="PKD/REJ-like"/>
</dbReference>
<keyword evidence="9" id="KW-1185">Reference proteome</keyword>
<dbReference type="InterPro" id="IPR035986">
    <property type="entry name" value="PKD_dom_sf"/>
</dbReference>
<protein>
    <recommendedName>
        <fullName evidence="7">PKD/REJ-like domain-containing protein</fullName>
    </recommendedName>
</protein>
<keyword evidence="4" id="KW-1133">Transmembrane helix</keyword>
<evidence type="ECO:0000256" key="2">
    <source>
        <dbReference type="ARBA" id="ARBA00022692"/>
    </source>
</evidence>
<dbReference type="Proteomes" id="UP000827092">
    <property type="component" value="Unassembled WGS sequence"/>
</dbReference>
<dbReference type="GO" id="GO:0005261">
    <property type="term" value="F:monoatomic cation channel activity"/>
    <property type="evidence" value="ECO:0007669"/>
    <property type="project" value="TreeGrafter"/>
</dbReference>
<proteinExistence type="predicted"/>
<evidence type="ECO:0000256" key="3">
    <source>
        <dbReference type="ARBA" id="ARBA00022737"/>
    </source>
</evidence>
<comment type="subcellular location">
    <subcellularLocation>
        <location evidence="1">Membrane</location>
    </subcellularLocation>
</comment>
<organism evidence="8 9">
    <name type="scientific">Oedothorax gibbosus</name>
    <dbReference type="NCBI Taxonomy" id="931172"/>
    <lineage>
        <taxon>Eukaryota</taxon>
        <taxon>Metazoa</taxon>
        <taxon>Ecdysozoa</taxon>
        <taxon>Arthropoda</taxon>
        <taxon>Chelicerata</taxon>
        <taxon>Arachnida</taxon>
        <taxon>Araneae</taxon>
        <taxon>Araneomorphae</taxon>
        <taxon>Entelegynae</taxon>
        <taxon>Araneoidea</taxon>
        <taxon>Linyphiidae</taxon>
        <taxon>Erigoninae</taxon>
        <taxon>Oedothorax</taxon>
    </lineage>
</organism>
<evidence type="ECO:0000259" key="7">
    <source>
        <dbReference type="Pfam" id="PF02010"/>
    </source>
</evidence>
<evidence type="ECO:0000256" key="4">
    <source>
        <dbReference type="ARBA" id="ARBA00022989"/>
    </source>
</evidence>
<reference evidence="8 9" key="1">
    <citation type="journal article" date="2022" name="Nat. Ecol. Evol.">
        <title>A masculinizing supergene underlies an exaggerated male reproductive morph in a spider.</title>
        <authorList>
            <person name="Hendrickx F."/>
            <person name="De Corte Z."/>
            <person name="Sonet G."/>
            <person name="Van Belleghem S.M."/>
            <person name="Kostlbacher S."/>
            <person name="Vangestel C."/>
        </authorList>
    </citation>
    <scope>NUCLEOTIDE SEQUENCE [LARGE SCALE GENOMIC DNA]</scope>
    <source>
        <strain evidence="8">W744_W776</strain>
    </source>
</reference>
<evidence type="ECO:0000256" key="1">
    <source>
        <dbReference type="ARBA" id="ARBA00004370"/>
    </source>
</evidence>
<name>A0AAV6VL30_9ARAC</name>
<evidence type="ECO:0000313" key="9">
    <source>
        <dbReference type="Proteomes" id="UP000827092"/>
    </source>
</evidence>
<evidence type="ECO:0000256" key="6">
    <source>
        <dbReference type="SAM" id="SignalP"/>
    </source>
</evidence>
<feature type="non-terminal residue" evidence="8">
    <location>
        <position position="1732"/>
    </location>
</feature>
<dbReference type="SUPFAM" id="SSF49299">
    <property type="entry name" value="PKD domain"/>
    <property type="match status" value="1"/>
</dbReference>
<keyword evidence="5" id="KW-0472">Membrane</keyword>
<feature type="chain" id="PRO_5043888142" description="PKD/REJ-like domain-containing protein" evidence="6">
    <location>
        <begin position="24"/>
        <end position="1732"/>
    </location>
</feature>